<evidence type="ECO:0000256" key="17">
    <source>
        <dbReference type="ARBA" id="ARBA00029313"/>
    </source>
</evidence>
<comment type="subcellular location">
    <subcellularLocation>
        <location evidence="2">Membrane</location>
        <topology evidence="2">Multi-pass membrane protein</topology>
    </subcellularLocation>
</comment>
<dbReference type="SFLD" id="SFLDG01018">
    <property type="entry name" value="Squalene/Phytoene_Synthase_Lik"/>
    <property type="match status" value="1"/>
</dbReference>
<evidence type="ECO:0000313" key="20">
    <source>
        <dbReference type="EMBL" id="TPR07700.1"/>
    </source>
</evidence>
<evidence type="ECO:0000256" key="4">
    <source>
        <dbReference type="ARBA" id="ARBA00005172"/>
    </source>
</evidence>
<keyword evidence="16" id="KW-0511">Multifunctional enzyme</keyword>
<dbReference type="SUPFAM" id="SSF48576">
    <property type="entry name" value="Terpenoid synthases"/>
    <property type="match status" value="1"/>
</dbReference>
<sequence length="578" mass="65749">MGLDYVILHCTYTIPAASALTVLYYPFFTAQDRCKICILITIAILATLPWDSYLIRSAIWTYPPDAVVGLKILDIPIEEVFFFAIQTYITSLTYCIFTKPLVRPMYLRSHLERRGTRYVVATVILALMGGGTACLLLGRRMTYLGLILVWACPILLFQWMMSYPFLSELPWKPTITSICLPTLHLWFADSRAMGTGTWRIEEGTKLNFRIGGLELEEALFFLVSNMMVVLGLVGCDYAYALQEYESLSQPASDVYITLRKALSLLARPLPIDASLISALSQAVYRLQEKSQSMFLGSALFQGQLRIDLIFLYSFCRVMDDLIDEAEDEQEARFWVTECRHLLDSTHRSEPHSDHFYTGKKGEEHERLRQSISYLPPSHLSNDSFDDLLKGFEIDLKFNPQREAFPIQSEYCLDQYAGFVAGTVGVLVFDLTLFHCGHYFIQDVPRLRRAAKDMGKAMQCINIARDIHRDAAIGRVYIPTTWLGEVGLTPGDVLQCPNSPVTYDLQERMLQKADEYYQVSRGAMEELPRGVREPLRATVASYMDIGLLLRERKGTSLAQASKMKVPLVRRLKVGWLAML</sequence>
<accession>A0A505I7N3</accession>
<proteinExistence type="inferred from homology"/>
<dbReference type="Proteomes" id="UP000197666">
    <property type="component" value="Unassembled WGS sequence"/>
</dbReference>
<comment type="catalytic activity">
    <reaction evidence="17">
        <text>gamma-carotene = all-trans-beta-carotene</text>
        <dbReference type="Rhea" id="RHEA:32239"/>
        <dbReference type="ChEBI" id="CHEBI:17579"/>
        <dbReference type="ChEBI" id="CHEBI:27740"/>
        <dbReference type="EC" id="5.5.1.19"/>
    </reaction>
</comment>
<evidence type="ECO:0000256" key="6">
    <source>
        <dbReference type="ARBA" id="ARBA00008406"/>
    </source>
</evidence>
<keyword evidence="12" id="KW-0125">Carotenoid biosynthesis</keyword>
<feature type="transmembrane region" description="Helical" evidence="19">
    <location>
        <begin position="118"/>
        <end position="138"/>
    </location>
</feature>
<evidence type="ECO:0000256" key="16">
    <source>
        <dbReference type="ARBA" id="ARBA00023268"/>
    </source>
</evidence>
<protein>
    <recommendedName>
        <fullName evidence="9">Bifunctional lycopene cyclase/phytoene synthase</fullName>
        <ecNumber evidence="8">2.5.1.32</ecNumber>
        <ecNumber evidence="7">5.5.1.19</ecNumber>
    </recommendedName>
</protein>
<evidence type="ECO:0000256" key="10">
    <source>
        <dbReference type="ARBA" id="ARBA00022679"/>
    </source>
</evidence>
<feature type="transmembrane region" description="Helical" evidence="19">
    <location>
        <begin position="218"/>
        <end position="240"/>
    </location>
</feature>
<evidence type="ECO:0000256" key="2">
    <source>
        <dbReference type="ARBA" id="ARBA00004141"/>
    </source>
</evidence>
<dbReference type="PANTHER" id="PTHR31480">
    <property type="entry name" value="BIFUNCTIONAL LYCOPENE CYCLASE/PHYTOENE SYNTHASE"/>
    <property type="match status" value="1"/>
</dbReference>
<feature type="transmembrane region" description="Helical" evidence="19">
    <location>
        <begin position="6"/>
        <end position="25"/>
    </location>
</feature>
<evidence type="ECO:0000256" key="7">
    <source>
        <dbReference type="ARBA" id="ARBA00012242"/>
    </source>
</evidence>
<dbReference type="AlphaFoldDB" id="A0A505I7N3"/>
<dbReference type="EC" id="5.5.1.19" evidence="7"/>
<evidence type="ECO:0000256" key="18">
    <source>
        <dbReference type="ARBA" id="ARBA00029335"/>
    </source>
</evidence>
<dbReference type="GO" id="GO:0016020">
    <property type="term" value="C:membrane"/>
    <property type="evidence" value="ECO:0007669"/>
    <property type="project" value="UniProtKB-SubCell"/>
</dbReference>
<dbReference type="GO" id="GO:0016117">
    <property type="term" value="P:carotenoid biosynthetic process"/>
    <property type="evidence" value="ECO:0007669"/>
    <property type="project" value="UniProtKB-KW"/>
</dbReference>
<evidence type="ECO:0000256" key="9">
    <source>
        <dbReference type="ARBA" id="ARBA00018909"/>
    </source>
</evidence>
<comment type="similarity">
    <text evidence="6">In the C-terminal section; belongs to the phytoene/squalene synthase family.</text>
</comment>
<dbReference type="Gene3D" id="1.10.600.10">
    <property type="entry name" value="Farnesyl Diphosphate Synthase"/>
    <property type="match status" value="1"/>
</dbReference>
<evidence type="ECO:0000256" key="11">
    <source>
        <dbReference type="ARBA" id="ARBA00022692"/>
    </source>
</evidence>
<dbReference type="SFLD" id="SFLDS00005">
    <property type="entry name" value="Isoprenoid_Synthase_Type_I"/>
    <property type="match status" value="1"/>
</dbReference>
<comment type="pathway">
    <text evidence="4">Carotenoid biosynthesis; phytoene biosynthesis; all-trans-phytoene from geranylgeranyl diphosphate: step 1/1.</text>
</comment>
<dbReference type="InterPro" id="IPR017825">
    <property type="entry name" value="Lycopene_cyclase_dom"/>
</dbReference>
<comment type="catalytic activity">
    <reaction evidence="18">
        <text>all-trans-lycopene = gamma-carotene</text>
        <dbReference type="Rhea" id="RHEA:32219"/>
        <dbReference type="ChEBI" id="CHEBI:15948"/>
        <dbReference type="ChEBI" id="CHEBI:27740"/>
        <dbReference type="EC" id="5.5.1.19"/>
    </reaction>
</comment>
<dbReference type="VEuPathDB" id="FungiDB:M747DRAFT_361122"/>
<evidence type="ECO:0000256" key="12">
    <source>
        <dbReference type="ARBA" id="ARBA00022746"/>
    </source>
</evidence>
<comment type="pathway">
    <text evidence="3">Carotenoid biosynthesis; beta-carotene biosynthesis.</text>
</comment>
<dbReference type="UniPathway" id="UPA00799">
    <property type="reaction ID" value="UER00773"/>
</dbReference>
<evidence type="ECO:0000256" key="3">
    <source>
        <dbReference type="ARBA" id="ARBA00005089"/>
    </source>
</evidence>
<dbReference type="InterPro" id="IPR044843">
    <property type="entry name" value="Trans_IPPS_bact-type"/>
</dbReference>
<keyword evidence="11 19" id="KW-0812">Transmembrane</keyword>
<name>A0A505I7N3_ASPNG</name>
<dbReference type="PROSITE" id="PS01045">
    <property type="entry name" value="SQUALEN_PHYTOEN_SYN_2"/>
    <property type="match status" value="1"/>
</dbReference>
<feature type="transmembrane region" description="Helical" evidence="19">
    <location>
        <begin position="144"/>
        <end position="166"/>
    </location>
</feature>
<dbReference type="SFLD" id="SFLDG01212">
    <property type="entry name" value="Phytoene_synthase_like"/>
    <property type="match status" value="1"/>
</dbReference>
<gene>
    <name evidence="20" type="ORF">CAN33_0015150</name>
</gene>
<keyword evidence="14 19" id="KW-0472">Membrane</keyword>
<keyword evidence="13 19" id="KW-1133">Transmembrane helix</keyword>
<dbReference type="VEuPathDB" id="FungiDB:ASPNIDRAFT2_179968"/>
<dbReference type="InterPro" id="IPR002060">
    <property type="entry name" value="Squ/phyt_synthse"/>
</dbReference>
<evidence type="ECO:0000256" key="15">
    <source>
        <dbReference type="ARBA" id="ARBA00023235"/>
    </source>
</evidence>
<organism evidence="20 21">
    <name type="scientific">Aspergillus niger</name>
    <dbReference type="NCBI Taxonomy" id="5061"/>
    <lineage>
        <taxon>Eukaryota</taxon>
        <taxon>Fungi</taxon>
        <taxon>Dikarya</taxon>
        <taxon>Ascomycota</taxon>
        <taxon>Pezizomycotina</taxon>
        <taxon>Eurotiomycetes</taxon>
        <taxon>Eurotiomycetidae</taxon>
        <taxon>Eurotiales</taxon>
        <taxon>Aspergillaceae</taxon>
        <taxon>Aspergillus</taxon>
        <taxon>Aspergillus subgen. Circumdati</taxon>
    </lineage>
</organism>
<comment type="similarity">
    <text evidence="5">In the N-terminal section; belongs to the lycopene beta-cyclase family.</text>
</comment>
<comment type="catalytic activity">
    <reaction evidence="1">
        <text>2 (2E,6E,10E)-geranylgeranyl diphosphate = 15-cis-phytoene + 2 diphosphate</text>
        <dbReference type="Rhea" id="RHEA:34475"/>
        <dbReference type="ChEBI" id="CHEBI:27787"/>
        <dbReference type="ChEBI" id="CHEBI:33019"/>
        <dbReference type="ChEBI" id="CHEBI:58756"/>
        <dbReference type="EC" id="2.5.1.32"/>
    </reaction>
</comment>
<keyword evidence="10" id="KW-0808">Transferase</keyword>
<dbReference type="GO" id="GO:0045436">
    <property type="term" value="F:lycopene beta cyclase activity"/>
    <property type="evidence" value="ECO:0007669"/>
    <property type="project" value="UniProtKB-ARBA"/>
</dbReference>
<dbReference type="Pfam" id="PF00494">
    <property type="entry name" value="SQS_PSY"/>
    <property type="match status" value="1"/>
</dbReference>
<dbReference type="EC" id="2.5.1.32" evidence="8"/>
<evidence type="ECO:0000256" key="13">
    <source>
        <dbReference type="ARBA" id="ARBA00022989"/>
    </source>
</evidence>
<dbReference type="InterPro" id="IPR019845">
    <property type="entry name" value="Squalene/phytoene_synthase_CS"/>
</dbReference>
<dbReference type="InterPro" id="IPR008949">
    <property type="entry name" value="Isoprenoid_synthase_dom_sf"/>
</dbReference>
<dbReference type="GO" id="GO:0016872">
    <property type="term" value="F:intramolecular lyase activity"/>
    <property type="evidence" value="ECO:0007669"/>
    <property type="project" value="InterPro"/>
</dbReference>
<dbReference type="EMBL" id="NKJJ02000007">
    <property type="protein sequence ID" value="TPR07700.1"/>
    <property type="molecule type" value="Genomic_DNA"/>
</dbReference>
<comment type="caution">
    <text evidence="20">The sequence shown here is derived from an EMBL/GenBank/DDBJ whole genome shotgun (WGS) entry which is preliminary data.</text>
</comment>
<dbReference type="VEuPathDB" id="FungiDB:An07g00800"/>
<reference evidence="21" key="1">
    <citation type="submission" date="2018-10" db="EMBL/GenBank/DDBJ databases">
        <title>FDA dAtabase for Regulatory Grade micrObial Sequences (FDA-ARGOS): Supporting development and validation of Infectious Disease Dx tests.</title>
        <authorList>
            <person name="Kerrigan L."/>
            <person name="Tallon L."/>
            <person name="Sadzewicz L."/>
            <person name="Sengamalay N."/>
            <person name="Ott S."/>
            <person name="Godinez A."/>
            <person name="Nagaraj S."/>
            <person name="Vavikolanu K."/>
            <person name="Nadendla S."/>
            <person name="George J."/>
            <person name="Sichtig H."/>
        </authorList>
    </citation>
    <scope>NUCLEOTIDE SEQUENCE [LARGE SCALE GENOMIC DNA]</scope>
    <source>
        <strain evidence="21">FDAARGOS_311</strain>
    </source>
</reference>
<dbReference type="NCBIfam" id="TIGR03462">
    <property type="entry name" value="CarR_dom_SF"/>
    <property type="match status" value="2"/>
</dbReference>
<evidence type="ECO:0000256" key="5">
    <source>
        <dbReference type="ARBA" id="ARBA00008247"/>
    </source>
</evidence>
<evidence type="ECO:0000256" key="8">
    <source>
        <dbReference type="ARBA" id="ARBA00012396"/>
    </source>
</evidence>
<feature type="transmembrane region" description="Helical" evidence="19">
    <location>
        <begin position="80"/>
        <end position="97"/>
    </location>
</feature>
<evidence type="ECO:0000256" key="1">
    <source>
        <dbReference type="ARBA" id="ARBA00001805"/>
    </source>
</evidence>
<dbReference type="UniPathway" id="UPA00802"/>
<evidence type="ECO:0000256" key="19">
    <source>
        <dbReference type="SAM" id="Phobius"/>
    </source>
</evidence>
<feature type="transmembrane region" description="Helical" evidence="19">
    <location>
        <begin position="37"/>
        <end position="60"/>
    </location>
</feature>
<dbReference type="GO" id="GO:0004311">
    <property type="term" value="F:geranylgeranyl diphosphate synthase activity"/>
    <property type="evidence" value="ECO:0007669"/>
    <property type="project" value="InterPro"/>
</dbReference>
<evidence type="ECO:0000256" key="14">
    <source>
        <dbReference type="ARBA" id="ARBA00023136"/>
    </source>
</evidence>
<keyword evidence="15" id="KW-0413">Isomerase</keyword>
<evidence type="ECO:0000313" key="21">
    <source>
        <dbReference type="Proteomes" id="UP000197666"/>
    </source>
</evidence>